<gene>
    <name evidence="4" type="ORF">MTR67_023668</name>
</gene>
<dbReference type="EMBL" id="CP133616">
    <property type="protein sequence ID" value="WMV30283.1"/>
    <property type="molecule type" value="Genomic_DNA"/>
</dbReference>
<dbReference type="InterPro" id="IPR000477">
    <property type="entry name" value="RT_dom"/>
</dbReference>
<dbReference type="PANTHER" id="PTHR24559">
    <property type="entry name" value="TRANSPOSON TY3-I GAG-POL POLYPROTEIN"/>
    <property type="match status" value="1"/>
</dbReference>
<keyword evidence="5" id="KW-1185">Reference proteome</keyword>
<evidence type="ECO:0000313" key="5">
    <source>
        <dbReference type="Proteomes" id="UP001234989"/>
    </source>
</evidence>
<evidence type="ECO:0000313" key="4">
    <source>
        <dbReference type="EMBL" id="WMV30283.1"/>
    </source>
</evidence>
<dbReference type="InterPro" id="IPR041577">
    <property type="entry name" value="RT_RNaseH_2"/>
</dbReference>
<proteinExistence type="predicted"/>
<dbReference type="SUPFAM" id="SSF56672">
    <property type="entry name" value="DNA/RNA polymerases"/>
    <property type="match status" value="1"/>
</dbReference>
<feature type="compositionally biased region" description="Low complexity" evidence="1">
    <location>
        <begin position="402"/>
        <end position="414"/>
    </location>
</feature>
<evidence type="ECO:0000259" key="2">
    <source>
        <dbReference type="Pfam" id="PF00078"/>
    </source>
</evidence>
<feature type="domain" description="Reverse transcriptase/retrotransposon-derived protein RNase H-like" evidence="3">
    <location>
        <begin position="143"/>
        <end position="240"/>
    </location>
</feature>
<reference evidence="4" key="1">
    <citation type="submission" date="2023-08" db="EMBL/GenBank/DDBJ databases">
        <title>A de novo genome assembly of Solanum verrucosum Schlechtendal, a Mexican diploid species geographically isolated from the other diploid A-genome species in potato relatives.</title>
        <authorList>
            <person name="Hosaka K."/>
        </authorList>
    </citation>
    <scope>NUCLEOTIDE SEQUENCE</scope>
    <source>
        <tissue evidence="4">Young leaves</tissue>
    </source>
</reference>
<accession>A0AAF0QW17</accession>
<evidence type="ECO:0000259" key="3">
    <source>
        <dbReference type="Pfam" id="PF17919"/>
    </source>
</evidence>
<protein>
    <recommendedName>
        <fullName evidence="6">Reverse transcriptase domain-containing protein</fullName>
    </recommendedName>
</protein>
<evidence type="ECO:0008006" key="6">
    <source>
        <dbReference type="Google" id="ProtNLM"/>
    </source>
</evidence>
<dbReference type="AlphaFoldDB" id="A0AAF0QW17"/>
<dbReference type="InterPro" id="IPR053134">
    <property type="entry name" value="RNA-dir_DNA_polymerase"/>
</dbReference>
<dbReference type="PANTHER" id="PTHR24559:SF444">
    <property type="entry name" value="REVERSE TRANSCRIPTASE DOMAIN-CONTAINING PROTEIN"/>
    <property type="match status" value="1"/>
</dbReference>
<evidence type="ECO:0000256" key="1">
    <source>
        <dbReference type="SAM" id="MobiDB-lite"/>
    </source>
</evidence>
<organism evidence="4 5">
    <name type="scientific">Solanum verrucosum</name>
    <dbReference type="NCBI Taxonomy" id="315347"/>
    <lineage>
        <taxon>Eukaryota</taxon>
        <taxon>Viridiplantae</taxon>
        <taxon>Streptophyta</taxon>
        <taxon>Embryophyta</taxon>
        <taxon>Tracheophyta</taxon>
        <taxon>Spermatophyta</taxon>
        <taxon>Magnoliopsida</taxon>
        <taxon>eudicotyledons</taxon>
        <taxon>Gunneridae</taxon>
        <taxon>Pentapetalae</taxon>
        <taxon>asterids</taxon>
        <taxon>lamiids</taxon>
        <taxon>Solanales</taxon>
        <taxon>Solanaceae</taxon>
        <taxon>Solanoideae</taxon>
        <taxon>Solaneae</taxon>
        <taxon>Solanum</taxon>
    </lineage>
</organism>
<dbReference type="CDD" id="cd01647">
    <property type="entry name" value="RT_LTR"/>
    <property type="match status" value="1"/>
</dbReference>
<feature type="region of interest" description="Disordered" evidence="1">
    <location>
        <begin position="395"/>
        <end position="463"/>
    </location>
</feature>
<dbReference type="Gene3D" id="3.30.70.270">
    <property type="match status" value="1"/>
</dbReference>
<dbReference type="Proteomes" id="UP001234989">
    <property type="component" value="Chromosome 5"/>
</dbReference>
<dbReference type="Pfam" id="PF17919">
    <property type="entry name" value="RT_RNaseH_2"/>
    <property type="match status" value="1"/>
</dbReference>
<dbReference type="InterPro" id="IPR043128">
    <property type="entry name" value="Rev_trsase/Diguanyl_cyclase"/>
</dbReference>
<name>A0AAF0QW17_SOLVR</name>
<dbReference type="Pfam" id="PF00078">
    <property type="entry name" value="RVT_1"/>
    <property type="match status" value="1"/>
</dbReference>
<dbReference type="Gene3D" id="3.10.10.10">
    <property type="entry name" value="HIV Type 1 Reverse Transcriptase, subunit A, domain 1"/>
    <property type="match status" value="1"/>
</dbReference>
<sequence length="522" mass="59432">MCIDYMQINKLTIKNKYPMPRIDDLFDWLQGVCVFDKIDLRFGYHQLKIRATDVPKTTFRTRYGHYEFSIMSFGLTNAPVTSMSLMNIVLKPYLDLFVIVFIDDILIFSKSKKEHVEHLRIVLELLKEKKLYAKFPSNVPFIWLDECGESFLKLKSLLTTMPILALLVEVKYFIVYCDASYSGLGVVLMQAWNVCRRPLAREVQTLAYDLMKVEVTKEGGFLACVEARSTFLENIKGKQFDDEKLSCILDMVFRGEDKDVVIDVEGFFRNKGRMPGGALQRMPIPEWKWEWIEMDFVVGLPKSIDFAVGKPVQLDLVTINKTKPSYARVKVLVDIKGEFPKSVHMDFVNESTGDPGVWNAVNDRNPRKTKDASSSTLHVENRFKALRESFHNHEIYASSSTNSNRNVKNVENNNAPDKPKGPNGGWKQDRFYALQTQEDHEGSPDAIEGDGFEKTSGVFSQGGDSVLRDWCKGVKRASHKPKTGPWDPRRSPRLAVKGTTARFGAREVVPELSQKGSSPMNP</sequence>
<feature type="domain" description="Reverse transcriptase" evidence="2">
    <location>
        <begin position="2"/>
        <end position="132"/>
    </location>
</feature>
<dbReference type="InterPro" id="IPR043502">
    <property type="entry name" value="DNA/RNA_pol_sf"/>
</dbReference>